<dbReference type="CDD" id="cd05233">
    <property type="entry name" value="SDR_c"/>
    <property type="match status" value="1"/>
</dbReference>
<evidence type="ECO:0000256" key="2">
    <source>
        <dbReference type="ARBA" id="ARBA00023002"/>
    </source>
</evidence>
<dbReference type="InterPro" id="IPR036291">
    <property type="entry name" value="NAD(P)-bd_dom_sf"/>
</dbReference>
<dbReference type="PROSITE" id="PS00061">
    <property type="entry name" value="ADH_SHORT"/>
    <property type="match status" value="1"/>
</dbReference>
<organism evidence="4 5">
    <name type="scientific">Nocardia kruczakiae</name>
    <dbReference type="NCBI Taxonomy" id="261477"/>
    <lineage>
        <taxon>Bacteria</taxon>
        <taxon>Bacillati</taxon>
        <taxon>Actinomycetota</taxon>
        <taxon>Actinomycetes</taxon>
        <taxon>Mycobacteriales</taxon>
        <taxon>Nocardiaceae</taxon>
        <taxon>Nocardia</taxon>
    </lineage>
</organism>
<dbReference type="EMBL" id="JAVDWW010000001">
    <property type="protein sequence ID" value="MDR7166529.1"/>
    <property type="molecule type" value="Genomic_DNA"/>
</dbReference>
<reference evidence="4 5" key="1">
    <citation type="submission" date="2023-07" db="EMBL/GenBank/DDBJ databases">
        <title>Sorghum-associated microbial communities from plants grown in Nebraska, USA.</title>
        <authorList>
            <person name="Schachtman D."/>
        </authorList>
    </citation>
    <scope>NUCLEOTIDE SEQUENCE [LARGE SCALE GENOMIC DNA]</scope>
    <source>
        <strain evidence="4 5">4272</strain>
    </source>
</reference>
<dbReference type="Gene3D" id="3.40.50.720">
    <property type="entry name" value="NAD(P)-binding Rossmann-like Domain"/>
    <property type="match status" value="1"/>
</dbReference>
<dbReference type="InterPro" id="IPR020904">
    <property type="entry name" value="Sc_DH/Rdtase_CS"/>
</dbReference>
<dbReference type="Proteomes" id="UP001251217">
    <property type="component" value="Unassembled WGS sequence"/>
</dbReference>
<dbReference type="PRINTS" id="PR00080">
    <property type="entry name" value="SDRFAMILY"/>
</dbReference>
<keyword evidence="2" id="KW-0560">Oxidoreductase</keyword>
<accession>A0ABU1X7K3</accession>
<evidence type="ECO:0000256" key="1">
    <source>
        <dbReference type="ARBA" id="ARBA00006484"/>
    </source>
</evidence>
<comment type="similarity">
    <text evidence="1 3">Belongs to the short-chain dehydrogenases/reductases (SDR) family.</text>
</comment>
<dbReference type="InterPro" id="IPR002347">
    <property type="entry name" value="SDR_fam"/>
</dbReference>
<proteinExistence type="inferred from homology"/>
<name>A0ABU1X7K3_9NOCA</name>
<sequence>MWIVDAMAGANAALRSVIGGGDRTYGAKAVVTGAGSGIGRAFALELARRGGEVVCADIDLGRAEETVALIDRTHGRRAHAVRCDVAQRAEVESLARHSVSLFHGPPTLVINNAGVGIGGKPVGDIGFEDWQWALGINLWGVVHGCELFVPQLRRAGRGGIINVASAAGFAAAPAMAPYNVSKAAVVSLSETLAAELSGTGVAVTVLCPTFVRTNVARDGRITAGSARLATELMRWTGFSPDHVARITLDAHERDRLHVLPQLDAVVVWHLKRHFPATYTRALGVLNRVLPHDDSAPAPAGNEKTGV</sequence>
<gene>
    <name evidence="4" type="ORF">J2W56_000247</name>
</gene>
<dbReference type="PANTHER" id="PTHR44196">
    <property type="entry name" value="DEHYDROGENASE/REDUCTASE SDR FAMILY MEMBER 7B"/>
    <property type="match status" value="1"/>
</dbReference>
<protein>
    <submittedName>
        <fullName evidence="4">NAD(P)-dependent dehydrogenase (Short-subunit alcohol dehydrogenase family)</fullName>
    </submittedName>
</protein>
<evidence type="ECO:0000313" key="5">
    <source>
        <dbReference type="Proteomes" id="UP001251217"/>
    </source>
</evidence>
<evidence type="ECO:0000256" key="3">
    <source>
        <dbReference type="RuleBase" id="RU000363"/>
    </source>
</evidence>
<dbReference type="SUPFAM" id="SSF51735">
    <property type="entry name" value="NAD(P)-binding Rossmann-fold domains"/>
    <property type="match status" value="1"/>
</dbReference>
<dbReference type="PANTHER" id="PTHR44196:SF1">
    <property type="entry name" value="DEHYDROGENASE_REDUCTASE SDR FAMILY MEMBER 7B"/>
    <property type="match status" value="1"/>
</dbReference>
<comment type="caution">
    <text evidence="4">The sequence shown here is derived from an EMBL/GenBank/DDBJ whole genome shotgun (WGS) entry which is preliminary data.</text>
</comment>
<keyword evidence="5" id="KW-1185">Reference proteome</keyword>
<evidence type="ECO:0000313" key="4">
    <source>
        <dbReference type="EMBL" id="MDR7166529.1"/>
    </source>
</evidence>
<dbReference type="Pfam" id="PF00106">
    <property type="entry name" value="adh_short"/>
    <property type="match status" value="1"/>
</dbReference>
<dbReference type="PRINTS" id="PR00081">
    <property type="entry name" value="GDHRDH"/>
</dbReference>